<dbReference type="SMART" id="SM00954">
    <property type="entry name" value="RelA_SpoT"/>
    <property type="match status" value="1"/>
</dbReference>
<dbReference type="Pfam" id="PF04607">
    <property type="entry name" value="RelA_SpoT"/>
    <property type="match status" value="1"/>
</dbReference>
<feature type="domain" description="RelA/SpoT" evidence="2">
    <location>
        <begin position="84"/>
        <end position="253"/>
    </location>
</feature>
<protein>
    <submittedName>
        <fullName evidence="3">Bifunctional (P)ppGpp synthase/hydrolase RelA</fullName>
    </submittedName>
</protein>
<gene>
    <name evidence="3" type="primary">relA_3</name>
    <name evidence="3" type="ORF">CLMAG_62350</name>
</gene>
<reference evidence="3 4" key="1">
    <citation type="submission" date="2016-04" db="EMBL/GenBank/DDBJ databases">
        <title>Genome sequence of Clostridium magnum DSM 2767.</title>
        <authorList>
            <person name="Poehlein A."/>
            <person name="Uhlig R."/>
            <person name="Fischer R."/>
            <person name="Bahl H."/>
            <person name="Daniel R."/>
        </authorList>
    </citation>
    <scope>NUCLEOTIDE SEQUENCE [LARGE SCALE GENOMIC DNA]</scope>
    <source>
        <strain evidence="3 4">DSM 2767</strain>
    </source>
</reference>
<sequence length="329" mass="38588">MKKLNDYLYSGDTVLRILKRYADDLKQSAKETHNQIDLVHCNFLLQIAELWQHNDFLTSQSQRIREFYKFMANEYPFLAFTFKGRIKSLIRAEAKFNGYIVEYIYKYYIEQGNYPSLPELKNCLNCFRDLIAYRIVISLPKCHLKEGESCEDEEIKYLYDVANQLLGFLEERGFTAELSSLTGQKKSPLLKESVSPYYRDYIANSESSGYRSLHITFYDNISRSYVEVQLRTKEMDDFAEIGPANHLGYEKRQESERARRDAIPKGENIYFDDAYERGIILHQLELSKVDVNMFSAVNNSLINDGCGLYRGRLILPYEHLSRFQNDLVD</sequence>
<dbReference type="Proteomes" id="UP000076603">
    <property type="component" value="Unassembled WGS sequence"/>
</dbReference>
<keyword evidence="4" id="KW-1185">Reference proteome</keyword>
<dbReference type="AlphaFoldDB" id="A0A162QEY6"/>
<dbReference type="GO" id="GO:0015970">
    <property type="term" value="P:guanosine tetraphosphate biosynthetic process"/>
    <property type="evidence" value="ECO:0007669"/>
    <property type="project" value="UniProtKB-UniPathway"/>
</dbReference>
<dbReference type="GO" id="GO:0016787">
    <property type="term" value="F:hydrolase activity"/>
    <property type="evidence" value="ECO:0007669"/>
    <property type="project" value="UniProtKB-KW"/>
</dbReference>
<evidence type="ECO:0000259" key="2">
    <source>
        <dbReference type="SMART" id="SM00954"/>
    </source>
</evidence>
<dbReference type="PATRIC" id="fig|1121326.3.peg.6306"/>
<comment type="pathway">
    <text evidence="1">Purine metabolism; ppGpp biosynthesis; ppGpp from GTP: step 1/2.</text>
</comment>
<accession>A0A162QEY6</accession>
<dbReference type="OrthoDB" id="9766591at2"/>
<proteinExistence type="predicted"/>
<dbReference type="STRING" id="1121326.CLMAG_62350"/>
<name>A0A162QEY6_9CLOT</name>
<dbReference type="PANTHER" id="PTHR21262:SF31">
    <property type="entry name" value="GTP PYROPHOSPHOKINASE"/>
    <property type="match status" value="1"/>
</dbReference>
<dbReference type="PANTHER" id="PTHR21262">
    <property type="entry name" value="GUANOSINE-3',5'-BIS DIPHOSPHATE 3'-PYROPHOSPHOHYDROLASE"/>
    <property type="match status" value="1"/>
</dbReference>
<evidence type="ECO:0000313" key="3">
    <source>
        <dbReference type="EMBL" id="KZL88463.1"/>
    </source>
</evidence>
<dbReference type="RefSeq" id="WP_066631126.1">
    <property type="nucleotide sequence ID" value="NZ_FQXL01000039.1"/>
</dbReference>
<evidence type="ECO:0000313" key="4">
    <source>
        <dbReference type="Proteomes" id="UP000076603"/>
    </source>
</evidence>
<dbReference type="UniPathway" id="UPA00908">
    <property type="reaction ID" value="UER00884"/>
</dbReference>
<dbReference type="SUPFAM" id="SSF81301">
    <property type="entry name" value="Nucleotidyltransferase"/>
    <property type="match status" value="1"/>
</dbReference>
<comment type="caution">
    <text evidence="3">The sequence shown here is derived from an EMBL/GenBank/DDBJ whole genome shotgun (WGS) entry which is preliminary data.</text>
</comment>
<evidence type="ECO:0000256" key="1">
    <source>
        <dbReference type="ARBA" id="ARBA00004976"/>
    </source>
</evidence>
<dbReference type="InterPro" id="IPR007685">
    <property type="entry name" value="RelA_SpoT"/>
</dbReference>
<organism evidence="3 4">
    <name type="scientific">Clostridium magnum DSM 2767</name>
    <dbReference type="NCBI Taxonomy" id="1121326"/>
    <lineage>
        <taxon>Bacteria</taxon>
        <taxon>Bacillati</taxon>
        <taxon>Bacillota</taxon>
        <taxon>Clostridia</taxon>
        <taxon>Eubacteriales</taxon>
        <taxon>Clostridiaceae</taxon>
        <taxon>Clostridium</taxon>
    </lineage>
</organism>
<keyword evidence="3" id="KW-0378">Hydrolase</keyword>
<dbReference type="InterPro" id="IPR043519">
    <property type="entry name" value="NT_sf"/>
</dbReference>
<dbReference type="EMBL" id="LWAE01000018">
    <property type="protein sequence ID" value="KZL88463.1"/>
    <property type="molecule type" value="Genomic_DNA"/>
</dbReference>
<dbReference type="Gene3D" id="3.30.460.10">
    <property type="entry name" value="Beta Polymerase, domain 2"/>
    <property type="match status" value="1"/>
</dbReference>